<dbReference type="PANTHER" id="PTHR16305">
    <property type="entry name" value="TESTICULAR SOLUBLE ADENYLYL CYCLASE"/>
    <property type="match status" value="1"/>
</dbReference>
<dbReference type="Pfam" id="PF00196">
    <property type="entry name" value="GerE"/>
    <property type="match status" value="1"/>
</dbReference>
<dbReference type="GO" id="GO:0004016">
    <property type="term" value="F:adenylate cyclase activity"/>
    <property type="evidence" value="ECO:0007669"/>
    <property type="project" value="TreeGrafter"/>
</dbReference>
<evidence type="ECO:0000256" key="1">
    <source>
        <dbReference type="ARBA" id="ARBA00022741"/>
    </source>
</evidence>
<comment type="caution">
    <text evidence="4">The sequence shown here is derived from an EMBL/GenBank/DDBJ whole genome shotgun (WGS) entry which is preliminary data.</text>
</comment>
<dbReference type="PANTHER" id="PTHR16305:SF35">
    <property type="entry name" value="TRANSCRIPTIONAL ACTIVATOR DOMAIN"/>
    <property type="match status" value="1"/>
</dbReference>
<dbReference type="Proteomes" id="UP001183643">
    <property type="component" value="Unassembled WGS sequence"/>
</dbReference>
<proteinExistence type="predicted"/>
<feature type="domain" description="HTH luxR-type" evidence="3">
    <location>
        <begin position="337"/>
        <end position="398"/>
    </location>
</feature>
<evidence type="ECO:0000256" key="2">
    <source>
        <dbReference type="ARBA" id="ARBA00022840"/>
    </source>
</evidence>
<protein>
    <submittedName>
        <fullName evidence="4">DNA-binding CsgD family transcriptional regulator</fullName>
    </submittedName>
</protein>
<keyword evidence="1" id="KW-0547">Nucleotide-binding</keyword>
<dbReference type="GO" id="GO:0003677">
    <property type="term" value="F:DNA binding"/>
    <property type="evidence" value="ECO:0007669"/>
    <property type="project" value="UniProtKB-KW"/>
</dbReference>
<keyword evidence="2" id="KW-0067">ATP-binding</keyword>
<evidence type="ECO:0000313" key="5">
    <source>
        <dbReference type="Proteomes" id="UP001183643"/>
    </source>
</evidence>
<dbReference type="GO" id="GO:0005737">
    <property type="term" value="C:cytoplasm"/>
    <property type="evidence" value="ECO:0007669"/>
    <property type="project" value="TreeGrafter"/>
</dbReference>
<dbReference type="SMART" id="SM00421">
    <property type="entry name" value="HTH_LUXR"/>
    <property type="match status" value="1"/>
</dbReference>
<keyword evidence="4" id="KW-0238">DNA-binding</keyword>
<evidence type="ECO:0000313" key="4">
    <source>
        <dbReference type="EMBL" id="MDR7273624.1"/>
    </source>
</evidence>
<keyword evidence="5" id="KW-1185">Reference proteome</keyword>
<dbReference type="GO" id="GO:0005524">
    <property type="term" value="F:ATP binding"/>
    <property type="evidence" value="ECO:0007669"/>
    <property type="project" value="UniProtKB-KW"/>
</dbReference>
<evidence type="ECO:0000259" key="3">
    <source>
        <dbReference type="PROSITE" id="PS50043"/>
    </source>
</evidence>
<dbReference type="PRINTS" id="PR00038">
    <property type="entry name" value="HTHLUXR"/>
</dbReference>
<dbReference type="InterPro" id="IPR000792">
    <property type="entry name" value="Tscrpt_reg_LuxR_C"/>
</dbReference>
<dbReference type="PROSITE" id="PS50043">
    <property type="entry name" value="HTH_LUXR_2"/>
    <property type="match status" value="1"/>
</dbReference>
<sequence>MTTRTCDATATTRARGRRHEWSTAIEVIVKPPQRLTILLVEGAMGTGKTRFLRDVAEAATHCGFGFLPAGSRTYPVTAKWWRESSAFADAVAAVLAAEEDDGPLLLAADDVHAAHIDLIRELFGIVWYRQRLPIVLALSRREQPSPVPEFERHLASADGVVRVRLGPLGPDAVVEVACDLLELPPGDALSRLLAQAAGNPLLLTELIKGLREERAIARVGGYATLAGAPPLPQRVLRLVTSLVQEFSPAAREVLRFAAAHGPHVDIEQLARVRAEPVPALLPIVDELLASGILTPDGDRLRYAAPLMRGAVLAATPRPLIAALRGASAEPADSRREPDARLAKLTESERIIAALAADGLTNIQIARRIDKSTHTVNFHLRNVFRKLGLRSRIELARFH</sequence>
<gene>
    <name evidence="4" type="ORF">J2S41_000402</name>
</gene>
<name>A0AAE3YJQ4_9ACTN</name>
<dbReference type="InterPro" id="IPR036388">
    <property type="entry name" value="WH-like_DNA-bd_sf"/>
</dbReference>
<dbReference type="SUPFAM" id="SSF52540">
    <property type="entry name" value="P-loop containing nucleoside triphosphate hydrolases"/>
    <property type="match status" value="1"/>
</dbReference>
<dbReference type="InterPro" id="IPR016032">
    <property type="entry name" value="Sig_transdc_resp-reg_C-effctor"/>
</dbReference>
<organism evidence="4 5">
    <name type="scientific">Catenuloplanes atrovinosus</name>
    <dbReference type="NCBI Taxonomy" id="137266"/>
    <lineage>
        <taxon>Bacteria</taxon>
        <taxon>Bacillati</taxon>
        <taxon>Actinomycetota</taxon>
        <taxon>Actinomycetes</taxon>
        <taxon>Micromonosporales</taxon>
        <taxon>Micromonosporaceae</taxon>
        <taxon>Catenuloplanes</taxon>
    </lineage>
</organism>
<dbReference type="CDD" id="cd06170">
    <property type="entry name" value="LuxR_C_like"/>
    <property type="match status" value="1"/>
</dbReference>
<dbReference type="InterPro" id="IPR027417">
    <property type="entry name" value="P-loop_NTPase"/>
</dbReference>
<reference evidence="4" key="1">
    <citation type="submission" date="2023-07" db="EMBL/GenBank/DDBJ databases">
        <title>Sequencing the genomes of 1000 actinobacteria strains.</title>
        <authorList>
            <person name="Klenk H.-P."/>
        </authorList>
    </citation>
    <scope>NUCLEOTIDE SEQUENCE</scope>
    <source>
        <strain evidence="4">DSM 44707</strain>
    </source>
</reference>
<dbReference type="RefSeq" id="WP_310362237.1">
    <property type="nucleotide sequence ID" value="NZ_JAVDYB010000001.1"/>
</dbReference>
<dbReference type="EMBL" id="JAVDYB010000001">
    <property type="protein sequence ID" value="MDR7273624.1"/>
    <property type="molecule type" value="Genomic_DNA"/>
</dbReference>
<dbReference type="Gene3D" id="1.10.10.10">
    <property type="entry name" value="Winged helix-like DNA-binding domain superfamily/Winged helix DNA-binding domain"/>
    <property type="match status" value="1"/>
</dbReference>
<dbReference type="AlphaFoldDB" id="A0AAE3YJQ4"/>
<dbReference type="GO" id="GO:0006355">
    <property type="term" value="P:regulation of DNA-templated transcription"/>
    <property type="evidence" value="ECO:0007669"/>
    <property type="project" value="InterPro"/>
</dbReference>
<dbReference type="SUPFAM" id="SSF46894">
    <property type="entry name" value="C-terminal effector domain of the bipartite response regulators"/>
    <property type="match status" value="1"/>
</dbReference>
<accession>A0AAE3YJQ4</accession>